<dbReference type="EMBL" id="FZNS01000003">
    <property type="protein sequence ID" value="SNR50283.1"/>
    <property type="molecule type" value="Genomic_DNA"/>
</dbReference>
<proteinExistence type="predicted"/>
<evidence type="ECO:0000313" key="2">
    <source>
        <dbReference type="EMBL" id="SNR50283.1"/>
    </source>
</evidence>
<evidence type="ECO:0008006" key="4">
    <source>
        <dbReference type="Google" id="ProtNLM"/>
    </source>
</evidence>
<organism evidence="2 3">
    <name type="scientific">Hymenobacter mucosus</name>
    <dbReference type="NCBI Taxonomy" id="1411120"/>
    <lineage>
        <taxon>Bacteria</taxon>
        <taxon>Pseudomonadati</taxon>
        <taxon>Bacteroidota</taxon>
        <taxon>Cytophagia</taxon>
        <taxon>Cytophagales</taxon>
        <taxon>Hymenobacteraceae</taxon>
        <taxon>Hymenobacter</taxon>
    </lineage>
</organism>
<sequence>MNYSLLPCTTAVAGLLLTAATSVRAQEAGSSSSRFSVQAHYGVNGNFFTSSQVNESSGEYTRTNFLGTAGGGAVAYRLTPGSSVALEYTRSVNSRLVHFTQFFGVSSYAAATDFRIRYLNNASQVVYERQFSRNSNWKYHAGLLYMTTASQSLRTGPTTYISEINRRNSYAEEAGVVAGLEYSRPIDTHFRLGLRARGYYLISVTTLEMVTITPTLTYSF</sequence>
<evidence type="ECO:0000313" key="3">
    <source>
        <dbReference type="Proteomes" id="UP000198310"/>
    </source>
</evidence>
<dbReference type="Proteomes" id="UP000198310">
    <property type="component" value="Unassembled WGS sequence"/>
</dbReference>
<accession>A0A238WV13</accession>
<dbReference type="RefSeq" id="WP_089332214.1">
    <property type="nucleotide sequence ID" value="NZ_FZNS01000003.1"/>
</dbReference>
<feature type="signal peptide" evidence="1">
    <location>
        <begin position="1"/>
        <end position="25"/>
    </location>
</feature>
<evidence type="ECO:0000256" key="1">
    <source>
        <dbReference type="SAM" id="SignalP"/>
    </source>
</evidence>
<dbReference type="AlphaFoldDB" id="A0A238WV13"/>
<gene>
    <name evidence="2" type="ORF">SAMN06269173_103123</name>
</gene>
<feature type="chain" id="PRO_5012444117" description="Outer membrane protein beta-barrel domain-containing protein" evidence="1">
    <location>
        <begin position="26"/>
        <end position="220"/>
    </location>
</feature>
<name>A0A238WV13_9BACT</name>
<protein>
    <recommendedName>
        <fullName evidence="4">Outer membrane protein beta-barrel domain-containing protein</fullName>
    </recommendedName>
</protein>
<reference evidence="3" key="1">
    <citation type="submission" date="2017-06" db="EMBL/GenBank/DDBJ databases">
        <authorList>
            <person name="Varghese N."/>
            <person name="Submissions S."/>
        </authorList>
    </citation>
    <scope>NUCLEOTIDE SEQUENCE [LARGE SCALE GENOMIC DNA]</scope>
    <source>
        <strain evidence="3">DSM 28041</strain>
    </source>
</reference>
<keyword evidence="3" id="KW-1185">Reference proteome</keyword>
<keyword evidence="1" id="KW-0732">Signal</keyword>